<evidence type="ECO:0000313" key="13">
    <source>
        <dbReference type="Proteomes" id="UP001165060"/>
    </source>
</evidence>
<dbReference type="InterPro" id="IPR050173">
    <property type="entry name" value="ABC_transporter_C-like"/>
</dbReference>
<evidence type="ECO:0000259" key="10">
    <source>
        <dbReference type="PROSITE" id="PS50893"/>
    </source>
</evidence>
<dbReference type="CDD" id="cd03244">
    <property type="entry name" value="ABCC_MRP_domain2"/>
    <property type="match status" value="1"/>
</dbReference>
<evidence type="ECO:0000256" key="5">
    <source>
        <dbReference type="ARBA" id="ARBA00022741"/>
    </source>
</evidence>
<evidence type="ECO:0000259" key="11">
    <source>
        <dbReference type="PROSITE" id="PS50929"/>
    </source>
</evidence>
<proteinExistence type="inferred from homology"/>
<dbReference type="SMART" id="SM00382">
    <property type="entry name" value="AAA"/>
    <property type="match status" value="1"/>
</dbReference>
<accession>A0ABQ6MNB7</accession>
<feature type="domain" description="ABC transmembrane type-1" evidence="11">
    <location>
        <begin position="1"/>
        <end position="201"/>
    </location>
</feature>
<feature type="transmembrane region" description="Helical" evidence="9">
    <location>
        <begin position="144"/>
        <end position="166"/>
    </location>
</feature>
<protein>
    <submittedName>
        <fullName evidence="12">Uncharacterized protein</fullName>
    </submittedName>
</protein>
<feature type="domain" description="ABC transporter" evidence="10">
    <location>
        <begin position="240"/>
        <end position="475"/>
    </location>
</feature>
<comment type="similarity">
    <text evidence="2">Belongs to the ABC transporter superfamily. ABCC family. Conjugate transporter (TC 3.A.1.208) subfamily.</text>
</comment>
<keyword evidence="4 9" id="KW-0812">Transmembrane</keyword>
<evidence type="ECO:0000256" key="9">
    <source>
        <dbReference type="SAM" id="Phobius"/>
    </source>
</evidence>
<feature type="non-terminal residue" evidence="12">
    <location>
        <position position="1"/>
    </location>
</feature>
<evidence type="ECO:0000313" key="12">
    <source>
        <dbReference type="EMBL" id="GMI29024.1"/>
    </source>
</evidence>
<comment type="caution">
    <text evidence="12">The sequence shown here is derived from an EMBL/GenBank/DDBJ whole genome shotgun (WGS) entry which is preliminary data.</text>
</comment>
<evidence type="ECO:0000256" key="3">
    <source>
        <dbReference type="ARBA" id="ARBA00022448"/>
    </source>
</evidence>
<dbReference type="InterPro" id="IPR027417">
    <property type="entry name" value="P-loop_NTPase"/>
</dbReference>
<keyword evidence="7 9" id="KW-1133">Transmembrane helix</keyword>
<dbReference type="EMBL" id="BRYB01004316">
    <property type="protein sequence ID" value="GMI29024.1"/>
    <property type="molecule type" value="Genomic_DNA"/>
</dbReference>
<dbReference type="InterPro" id="IPR017871">
    <property type="entry name" value="ABC_transporter-like_CS"/>
</dbReference>
<evidence type="ECO:0000256" key="4">
    <source>
        <dbReference type="ARBA" id="ARBA00022692"/>
    </source>
</evidence>
<gene>
    <name evidence="12" type="ORF">TeGR_g1828</name>
</gene>
<dbReference type="Proteomes" id="UP001165060">
    <property type="component" value="Unassembled WGS sequence"/>
</dbReference>
<evidence type="ECO:0000256" key="1">
    <source>
        <dbReference type="ARBA" id="ARBA00004141"/>
    </source>
</evidence>
<dbReference type="InterPro" id="IPR003439">
    <property type="entry name" value="ABC_transporter-like_ATP-bd"/>
</dbReference>
<feature type="transmembrane region" description="Helical" evidence="9">
    <location>
        <begin position="172"/>
        <end position="193"/>
    </location>
</feature>
<dbReference type="PROSITE" id="PS50893">
    <property type="entry name" value="ABC_TRANSPORTER_2"/>
    <property type="match status" value="1"/>
</dbReference>
<dbReference type="Pfam" id="PF00005">
    <property type="entry name" value="ABC_tran"/>
    <property type="match status" value="1"/>
</dbReference>
<dbReference type="SUPFAM" id="SSF90123">
    <property type="entry name" value="ABC transporter transmembrane region"/>
    <property type="match status" value="1"/>
</dbReference>
<dbReference type="InterPro" id="IPR036640">
    <property type="entry name" value="ABC1_TM_sf"/>
</dbReference>
<feature type="transmembrane region" description="Helical" evidence="9">
    <location>
        <begin position="42"/>
        <end position="67"/>
    </location>
</feature>
<dbReference type="SUPFAM" id="SSF52540">
    <property type="entry name" value="P-loop containing nucleoside triphosphate hydrolases"/>
    <property type="match status" value="1"/>
</dbReference>
<evidence type="ECO:0000256" key="2">
    <source>
        <dbReference type="ARBA" id="ARBA00009726"/>
    </source>
</evidence>
<name>A0ABQ6MNB7_9STRA</name>
<dbReference type="InterPro" id="IPR044726">
    <property type="entry name" value="ABCC_6TM_D2"/>
</dbReference>
<organism evidence="12 13">
    <name type="scientific">Tetraparma gracilis</name>
    <dbReference type="NCBI Taxonomy" id="2962635"/>
    <lineage>
        <taxon>Eukaryota</taxon>
        <taxon>Sar</taxon>
        <taxon>Stramenopiles</taxon>
        <taxon>Ochrophyta</taxon>
        <taxon>Bolidophyceae</taxon>
        <taxon>Parmales</taxon>
        <taxon>Triparmaceae</taxon>
        <taxon>Tetraparma</taxon>
    </lineage>
</organism>
<dbReference type="Pfam" id="PF00664">
    <property type="entry name" value="ABC_membrane"/>
    <property type="match status" value="1"/>
</dbReference>
<evidence type="ECO:0000256" key="7">
    <source>
        <dbReference type="ARBA" id="ARBA00022989"/>
    </source>
</evidence>
<evidence type="ECO:0000256" key="6">
    <source>
        <dbReference type="ARBA" id="ARBA00022840"/>
    </source>
</evidence>
<reference evidence="12 13" key="1">
    <citation type="journal article" date="2023" name="Commun. Biol.">
        <title>Genome analysis of Parmales, the sister group of diatoms, reveals the evolutionary specialization of diatoms from phago-mixotrophs to photoautotrophs.</title>
        <authorList>
            <person name="Ban H."/>
            <person name="Sato S."/>
            <person name="Yoshikawa S."/>
            <person name="Yamada K."/>
            <person name="Nakamura Y."/>
            <person name="Ichinomiya M."/>
            <person name="Sato N."/>
            <person name="Blanc-Mathieu R."/>
            <person name="Endo H."/>
            <person name="Kuwata A."/>
            <person name="Ogata H."/>
        </authorList>
    </citation>
    <scope>NUCLEOTIDE SEQUENCE [LARGE SCALE GENOMIC DNA]</scope>
</reference>
<dbReference type="InterPro" id="IPR011527">
    <property type="entry name" value="ABC1_TM_dom"/>
</dbReference>
<evidence type="ECO:0000256" key="8">
    <source>
        <dbReference type="ARBA" id="ARBA00023136"/>
    </source>
</evidence>
<comment type="subcellular location">
    <subcellularLocation>
        <location evidence="1">Membrane</location>
        <topology evidence="1">Multi-pass membrane protein</topology>
    </subcellularLocation>
</comment>
<dbReference type="Gene3D" id="1.20.1560.10">
    <property type="entry name" value="ABC transporter type 1, transmembrane domain"/>
    <property type="match status" value="1"/>
</dbReference>
<keyword evidence="8 9" id="KW-0472">Membrane</keyword>
<keyword evidence="13" id="KW-1185">Reference proteome</keyword>
<sequence>ISFFDTHPLGIILNRFSADVDVCDNGLATTLYDTIMCSLMCVGAILTAAFVLPPILAILPPLIWYFARLRRTYLTSSREIKRIDGVTRSPVFSMIGESLSGLVTIRCLEGAEEHFGAIFEERHNANLRAFFAFLSCARWIGFRLDLICVVLLGAACYLAVVFHHYLDFGLDPAIVGLALMLLIQLSGLFQWSVRQSAESENLMISVERVLEFTEIPVERPEREEGDSEVEKTGWIKEGRVQFDGVDARYRAGLPLSMKGFSVDIAGGEKVGVVGRTGSGKSTMLQVLFDLLDETAGTVKIDGVNIKDVGLHTFRRKIAVIPQTPTLFNGTLRENLDPFGEYQDGELWAALKCVQMDGEIKKEGGGGLEGLVAEGGGNYSVGQKQLLCLARAVLSKSKVLVLDEPSANVDSLTDQKLQEAIAAAFESATIISIAHRLDTVIGYDKIMVVRDGQVEEFDEPAELLGKEGGSFASMVRETGATTEKALRAKAEAARKSRRGKQ</sequence>
<keyword evidence="3" id="KW-0813">Transport</keyword>
<keyword evidence="6" id="KW-0067">ATP-binding</keyword>
<dbReference type="PANTHER" id="PTHR24223:SF456">
    <property type="entry name" value="MULTIDRUG RESISTANCE-ASSOCIATED PROTEIN LETHAL(2)03659"/>
    <property type="match status" value="1"/>
</dbReference>
<dbReference type="InterPro" id="IPR003593">
    <property type="entry name" value="AAA+_ATPase"/>
</dbReference>
<dbReference type="CDD" id="cd18580">
    <property type="entry name" value="ABC_6TM_ABCC_D2"/>
    <property type="match status" value="1"/>
</dbReference>
<dbReference type="PANTHER" id="PTHR24223">
    <property type="entry name" value="ATP-BINDING CASSETTE SUB-FAMILY C"/>
    <property type="match status" value="1"/>
</dbReference>
<dbReference type="PROSITE" id="PS50929">
    <property type="entry name" value="ABC_TM1F"/>
    <property type="match status" value="1"/>
</dbReference>
<keyword evidence="5" id="KW-0547">Nucleotide-binding</keyword>
<dbReference type="PROSITE" id="PS00211">
    <property type="entry name" value="ABC_TRANSPORTER_1"/>
    <property type="match status" value="1"/>
</dbReference>
<dbReference type="Gene3D" id="3.40.50.300">
    <property type="entry name" value="P-loop containing nucleotide triphosphate hydrolases"/>
    <property type="match status" value="1"/>
</dbReference>